<evidence type="ECO:0000313" key="4">
    <source>
        <dbReference type="Proteomes" id="UP000291000"/>
    </source>
</evidence>
<feature type="signal peptide" evidence="1">
    <location>
        <begin position="1"/>
        <end position="20"/>
    </location>
</feature>
<dbReference type="Ensembl" id="ENSCHIT00000010906.1">
    <property type="protein sequence ID" value="ENSCHIP00000003749.1"/>
    <property type="gene ID" value="ENSCHIG00000007937.1"/>
</dbReference>
<evidence type="ECO:0000256" key="1">
    <source>
        <dbReference type="SAM" id="SignalP"/>
    </source>
</evidence>
<dbReference type="Proteomes" id="UP000291000">
    <property type="component" value="Chromosome 11"/>
</dbReference>
<dbReference type="InterPro" id="IPR013783">
    <property type="entry name" value="Ig-like_fold"/>
</dbReference>
<dbReference type="Pfam" id="PF07686">
    <property type="entry name" value="V-set"/>
    <property type="match status" value="1"/>
</dbReference>
<reference evidence="3" key="3">
    <citation type="submission" date="2025-09" db="UniProtKB">
        <authorList>
            <consortium name="Ensembl"/>
        </authorList>
    </citation>
    <scope>IDENTIFICATION</scope>
</reference>
<reference evidence="3 4" key="1">
    <citation type="submission" date="2016-04" db="EMBL/GenBank/DDBJ databases">
        <title>Polished mammalian reference genomes with single-molecule sequencing and chromosome conformation capture applied to the Capra hircus genome.</title>
        <authorList>
            <person name="Bickhart D.M."/>
            <person name="Koren S."/>
            <person name="Rosen B."/>
            <person name="Hastie A."/>
            <person name="Liachko I."/>
            <person name="Sullivan S.T."/>
            <person name="Burton J."/>
            <person name="Sayre B.L."/>
            <person name="Huson H.J."/>
            <person name="Lee J."/>
            <person name="Lam E."/>
            <person name="Kelley C.M."/>
            <person name="Hutchison J.L."/>
            <person name="Zhou Y."/>
            <person name="Sun J."/>
            <person name="Crisa A."/>
            <person name="Schwartz J.C."/>
            <person name="Hammond J.A."/>
            <person name="Schroeder S.G."/>
            <person name="Liu G.E."/>
            <person name="Dunham M."/>
            <person name="Shendure J."/>
            <person name="Sonstegard T.S."/>
            <person name="Phillippy A.M."/>
            <person name="Van Tassell C.P."/>
            <person name="Smith T.P."/>
        </authorList>
    </citation>
    <scope>NUCLEOTIDE SEQUENCE [LARGE SCALE GENOMIC DNA]</scope>
</reference>
<keyword evidence="4" id="KW-1185">Reference proteome</keyword>
<dbReference type="SMART" id="SM00406">
    <property type="entry name" value="IGv"/>
    <property type="match status" value="1"/>
</dbReference>
<dbReference type="GeneTree" id="ENSGT00940000153770"/>
<keyword evidence="1" id="KW-0732">Signal</keyword>
<dbReference type="PROSITE" id="PS50835">
    <property type="entry name" value="IG_LIKE"/>
    <property type="match status" value="1"/>
</dbReference>
<evidence type="ECO:0000313" key="3">
    <source>
        <dbReference type="Ensembl" id="ENSCHIP00000003749.1"/>
    </source>
</evidence>
<dbReference type="InterPro" id="IPR003599">
    <property type="entry name" value="Ig_sub"/>
</dbReference>
<evidence type="ECO:0000259" key="2">
    <source>
        <dbReference type="PROSITE" id="PS50835"/>
    </source>
</evidence>
<proteinExistence type="predicted"/>
<feature type="domain" description="Ig-like" evidence="2">
    <location>
        <begin position="16"/>
        <end position="133"/>
    </location>
</feature>
<dbReference type="STRING" id="9925.ENSCHIP00000003749"/>
<dbReference type="SUPFAM" id="SSF48726">
    <property type="entry name" value="Immunoglobulin"/>
    <property type="match status" value="1"/>
</dbReference>
<dbReference type="InterPro" id="IPR050150">
    <property type="entry name" value="IgV_Light_Chain"/>
</dbReference>
<protein>
    <recommendedName>
        <fullName evidence="2">Ig-like domain-containing protein</fullName>
    </recommendedName>
</protein>
<dbReference type="InterPro" id="IPR036179">
    <property type="entry name" value="Ig-like_dom_sf"/>
</dbReference>
<name>A0A452DVF2_CAPHI</name>
<feature type="chain" id="PRO_5019448462" description="Ig-like domain-containing protein" evidence="1">
    <location>
        <begin position="21"/>
        <end position="148"/>
    </location>
</feature>
<dbReference type="FunFam" id="2.60.40.10:FF:001230">
    <property type="entry name" value="Immunoglobulin kappa variable 8-16"/>
    <property type="match status" value="1"/>
</dbReference>
<dbReference type="AlphaFoldDB" id="A0A452DVF2"/>
<dbReference type="SMART" id="SM00409">
    <property type="entry name" value="IG"/>
    <property type="match status" value="1"/>
</dbReference>
<sequence length="148" mass="16724">MRFPAQLRGLLLLWVPGSIGAMMQTQTLRSLSVIHGEKASISCRASQSIQNRYGYNFLHWYVQKPSQSPQLLIYRASNWESGVPDRFTSSGLGADTILIVSRVEAEDARVYYCQQSLQAPPTVIQPQTETSLSWWPSCSHVFMEGMRL</sequence>
<dbReference type="InterPro" id="IPR007110">
    <property type="entry name" value="Ig-like_dom"/>
</dbReference>
<dbReference type="OMA" id="IYRASNW"/>
<accession>A0A452DVF2</accession>
<organism evidence="3 4">
    <name type="scientific">Capra hircus</name>
    <name type="common">Goat</name>
    <dbReference type="NCBI Taxonomy" id="9925"/>
    <lineage>
        <taxon>Eukaryota</taxon>
        <taxon>Metazoa</taxon>
        <taxon>Chordata</taxon>
        <taxon>Craniata</taxon>
        <taxon>Vertebrata</taxon>
        <taxon>Euteleostomi</taxon>
        <taxon>Mammalia</taxon>
        <taxon>Eutheria</taxon>
        <taxon>Laurasiatheria</taxon>
        <taxon>Artiodactyla</taxon>
        <taxon>Ruminantia</taxon>
        <taxon>Pecora</taxon>
        <taxon>Bovidae</taxon>
        <taxon>Caprinae</taxon>
        <taxon>Capra</taxon>
    </lineage>
</organism>
<dbReference type="InterPro" id="IPR013106">
    <property type="entry name" value="Ig_V-set"/>
</dbReference>
<dbReference type="Bgee" id="ENSCHIG00000007937">
    <property type="expression patterns" value="Expressed in ileum and 1 other cell type or tissue"/>
</dbReference>
<reference evidence="3" key="2">
    <citation type="submission" date="2025-08" db="UniProtKB">
        <authorList>
            <consortium name="Ensembl"/>
        </authorList>
    </citation>
    <scope>IDENTIFICATION</scope>
</reference>
<dbReference type="EMBL" id="LWLT01000009">
    <property type="status" value="NOT_ANNOTATED_CDS"/>
    <property type="molecule type" value="Genomic_DNA"/>
</dbReference>
<dbReference type="PANTHER" id="PTHR23267">
    <property type="entry name" value="IMMUNOGLOBULIN LIGHT CHAIN"/>
    <property type="match status" value="1"/>
</dbReference>
<dbReference type="Gene3D" id="2.60.40.10">
    <property type="entry name" value="Immunoglobulins"/>
    <property type="match status" value="1"/>
</dbReference>